<feature type="compositionally biased region" description="Basic and acidic residues" evidence="8">
    <location>
        <begin position="846"/>
        <end position="882"/>
    </location>
</feature>
<dbReference type="Gene3D" id="1.20.1060.20">
    <property type="match status" value="1"/>
</dbReference>
<dbReference type="FunFam" id="3.40.50.300:FF:000984">
    <property type="entry name" value="Chromosome partition protein Smc"/>
    <property type="match status" value="1"/>
</dbReference>
<evidence type="ECO:0000259" key="9">
    <source>
        <dbReference type="SMART" id="SM00968"/>
    </source>
</evidence>
<dbReference type="GO" id="GO:0005737">
    <property type="term" value="C:cytoplasm"/>
    <property type="evidence" value="ECO:0007669"/>
    <property type="project" value="UniProtKB-SubCell"/>
</dbReference>
<dbReference type="STRING" id="1892869.ACGLYG10_2638"/>
<dbReference type="PIRSF" id="PIRSF005719">
    <property type="entry name" value="SMC"/>
    <property type="match status" value="1"/>
</dbReference>
<comment type="function">
    <text evidence="7">Required for chromosome condensation and partitioning.</text>
</comment>
<feature type="coiled-coil region" evidence="7">
    <location>
        <begin position="363"/>
        <end position="439"/>
    </location>
</feature>
<keyword evidence="3 7" id="KW-0547">Nucleotide-binding</keyword>
<dbReference type="GO" id="GO:0005694">
    <property type="term" value="C:chromosome"/>
    <property type="evidence" value="ECO:0007669"/>
    <property type="project" value="InterPro"/>
</dbReference>
<sequence length="1263" mass="132787">MAADCGFSPASRYRWRVHLKTLTMKGFKSFASSTTLRLEPGITAVVGPNGSGKSNVVDALTWVMGEQGAKNLRGGSMADVIFAGAGSRPALGRAEVSLTIDNTDGALPIDYSEVTITRTLFRGGGSEYQINGNTCRLLDVQELLSDTGMGRQMHVVVGQGQLDAVLTATPEERRGFIEEAAGVLKHRRRKERALRKLDSMAADLTRLTDLTAELHRQLGPLARQAAVARRAHVIQAEVRDATARLLADDVVQVQSLLDAGQEDRARLDRRRAGIEESERVARVRLEELTAVEATSGQRLARATATWEELTGAAQSLAALADVAAERVRGLAAAPGPAVGTDPEELERRAQEAAAEETELAAAIEAARTALTDATAERVDAEAAAATAEQALAALQTRRAEHRELLARAGGRVASARSRHEAARAAVEQARASLAAAEGRDAAALRALEEATSADADRPEASADADRPDTAAGEQARAAAAHAAATAALNAVRDVVATATDTRREAAAELATWTARRDALALSLRAQDATADLTDAGLPGILGPLAGAVTVAAGWEEALAGLLGELAGAAVVADTDAAVAALAHARSEDGGGLRLIISGPDADGAADPPAAEPAVPEAAPAGARPAAALVTAESAALTRTLNALLADAWVVPDLETAQALRAAEPGAVVATRDGDVLAPTWATGAGEGASSVLALAAAHDEAAARAAAAQEAEHAAADELDTARAEEAAARKAVATALERLRAADAEAARVAENRARLNSAARAAREETGRAHRVLERAEAEAAQRAAELATAQAALAEVENQAPAVLSAPGGRAAPTGENDLDAAIDAARATRETTATAASAARTAETEARLSLRTAEERERSGRGRADSLRRAARREREQRAAAARAEQARKARLATAAQVRDQARTAAETARTWVEQSQSERTRIEAERADAAAAAADVRKQLDALAGELAALSDAAHRDEIARAEQKLRLENLAERAMNELGLELDPLVEEYGPHMLVPDAEAEAAAEAAADRDGAADAPDAQENTRTGRSEPAAHPTGRPYVRAEQEKRLARANRDLARLGKVNPLALEEHAALEERHRFLAEQLADLKQSRADLMRIVEDVDQRVQEVFTQAYADTAREFAIVFDRLFPGGEGRLVLTDPDDMLTTGIDIEARPAGKKVKRLSLLSGGERSLAAVALLVAIFRARPSPFYVMDEVEAALDDTNLGRLLDIFTELRASSQLIIITHQKRTMEIADALYGITMRDGVTQAVSQRLSSAAQ</sequence>
<keyword evidence="11" id="KW-1185">Reference proteome</keyword>
<dbReference type="HAMAP" id="MF_01894">
    <property type="entry name" value="Smc_prok"/>
    <property type="match status" value="1"/>
</dbReference>
<dbReference type="InterPro" id="IPR027417">
    <property type="entry name" value="P-loop_NTPase"/>
</dbReference>
<dbReference type="FunFam" id="3.40.50.300:FF:000901">
    <property type="entry name" value="Chromosome partition protein Smc"/>
    <property type="match status" value="1"/>
</dbReference>
<dbReference type="InterPro" id="IPR010935">
    <property type="entry name" value="SMC_hinge"/>
</dbReference>
<dbReference type="InterPro" id="IPR036277">
    <property type="entry name" value="SMC_hinge_sf"/>
</dbReference>
<name>A0A1M4S301_9ACTO</name>
<dbReference type="InterPro" id="IPR011890">
    <property type="entry name" value="SMC_prok"/>
</dbReference>
<feature type="region of interest" description="Disordered" evidence="8">
    <location>
        <begin position="449"/>
        <end position="478"/>
    </location>
</feature>
<feature type="region of interest" description="Disordered" evidence="8">
    <location>
        <begin position="1006"/>
        <end position="1049"/>
    </location>
</feature>
<dbReference type="PANTHER" id="PTHR43977">
    <property type="entry name" value="STRUCTURAL MAINTENANCE OF CHROMOSOMES PROTEIN 3"/>
    <property type="match status" value="1"/>
</dbReference>
<dbReference type="Pfam" id="PF02463">
    <property type="entry name" value="SMC_N"/>
    <property type="match status" value="1"/>
</dbReference>
<feature type="compositionally biased region" description="Basic and acidic residues" evidence="8">
    <location>
        <begin position="449"/>
        <end position="468"/>
    </location>
</feature>
<dbReference type="SUPFAM" id="SSF52540">
    <property type="entry name" value="P-loop containing nucleoside triphosphate hydrolases"/>
    <property type="match status" value="1"/>
</dbReference>
<evidence type="ECO:0000256" key="3">
    <source>
        <dbReference type="ARBA" id="ARBA00022741"/>
    </source>
</evidence>
<evidence type="ECO:0000256" key="1">
    <source>
        <dbReference type="ARBA" id="ARBA00004496"/>
    </source>
</evidence>
<evidence type="ECO:0000256" key="6">
    <source>
        <dbReference type="ARBA" id="ARBA00023125"/>
    </source>
</evidence>
<dbReference type="Proteomes" id="UP000184291">
    <property type="component" value="Unassembled WGS sequence"/>
</dbReference>
<dbReference type="GO" id="GO:0006260">
    <property type="term" value="P:DNA replication"/>
    <property type="evidence" value="ECO:0007669"/>
    <property type="project" value="UniProtKB-UniRule"/>
</dbReference>
<dbReference type="InterPro" id="IPR024704">
    <property type="entry name" value="SMC"/>
</dbReference>
<comment type="subcellular location">
    <subcellularLocation>
        <location evidence="1 7">Cytoplasm</location>
    </subcellularLocation>
</comment>
<dbReference type="AlphaFoldDB" id="A0A1M4S301"/>
<keyword evidence="4 7" id="KW-0067">ATP-binding</keyword>
<feature type="coiled-coil region" evidence="7">
    <location>
        <begin position="740"/>
        <end position="802"/>
    </location>
</feature>
<dbReference type="Pfam" id="PF06470">
    <property type="entry name" value="SMC_hinge"/>
    <property type="match status" value="1"/>
</dbReference>
<feature type="domain" description="SMC hinge" evidence="9">
    <location>
        <begin position="538"/>
        <end position="660"/>
    </location>
</feature>
<dbReference type="EMBL" id="FQTT01000014">
    <property type="protein sequence ID" value="SHE26387.1"/>
    <property type="molecule type" value="Genomic_DNA"/>
</dbReference>
<protein>
    <recommendedName>
        <fullName evidence="7">Chromosome partition protein Smc</fullName>
    </recommendedName>
</protein>
<dbReference type="SMART" id="SM00968">
    <property type="entry name" value="SMC_hinge"/>
    <property type="match status" value="1"/>
</dbReference>
<keyword evidence="2 7" id="KW-0963">Cytoplasm</keyword>
<comment type="subunit">
    <text evidence="7">Homodimer.</text>
</comment>
<evidence type="ECO:0000256" key="2">
    <source>
        <dbReference type="ARBA" id="ARBA00022490"/>
    </source>
</evidence>
<dbReference type="GO" id="GO:0007059">
    <property type="term" value="P:chromosome segregation"/>
    <property type="evidence" value="ECO:0007669"/>
    <property type="project" value="UniProtKB-UniRule"/>
</dbReference>
<evidence type="ECO:0000256" key="7">
    <source>
        <dbReference type="HAMAP-Rule" id="MF_01894"/>
    </source>
</evidence>
<dbReference type="InterPro" id="IPR003395">
    <property type="entry name" value="RecF/RecN/SMC_N"/>
</dbReference>
<proteinExistence type="inferred from homology"/>
<comment type="similarity">
    <text evidence="7">Belongs to the SMC family.</text>
</comment>
<dbReference type="GO" id="GO:0016887">
    <property type="term" value="F:ATP hydrolysis activity"/>
    <property type="evidence" value="ECO:0007669"/>
    <property type="project" value="InterPro"/>
</dbReference>
<evidence type="ECO:0000313" key="10">
    <source>
        <dbReference type="EMBL" id="SHE26387.1"/>
    </source>
</evidence>
<evidence type="ECO:0000313" key="11">
    <source>
        <dbReference type="Proteomes" id="UP000184291"/>
    </source>
</evidence>
<dbReference type="GO" id="GO:0030261">
    <property type="term" value="P:chromosome condensation"/>
    <property type="evidence" value="ECO:0007669"/>
    <property type="project" value="InterPro"/>
</dbReference>
<evidence type="ECO:0000256" key="8">
    <source>
        <dbReference type="SAM" id="MobiDB-lite"/>
    </source>
</evidence>
<gene>
    <name evidence="7" type="primary">smc</name>
    <name evidence="10" type="ORF">ACGLYG10_2638</name>
</gene>
<comment type="domain">
    <text evidence="7">Contains large globular domains required for ATP hydrolysis at each terminus and a third globular domain forming a flexible hinge near the middle of the molecule. These domains are separated by coiled-coil structures.</text>
</comment>
<dbReference type="SUPFAM" id="SSF75553">
    <property type="entry name" value="Smc hinge domain"/>
    <property type="match status" value="1"/>
</dbReference>
<dbReference type="Gene3D" id="3.40.50.300">
    <property type="entry name" value="P-loop containing nucleotide triphosphate hydrolases"/>
    <property type="match status" value="2"/>
</dbReference>
<keyword evidence="5 7" id="KW-0175">Coiled coil</keyword>
<feature type="region of interest" description="Disordered" evidence="8">
    <location>
        <begin position="833"/>
        <end position="928"/>
    </location>
</feature>
<feature type="binding site" evidence="7">
    <location>
        <begin position="48"/>
        <end position="55"/>
    </location>
    <ligand>
        <name>ATP</name>
        <dbReference type="ChEBI" id="CHEBI:30616"/>
    </ligand>
</feature>
<evidence type="ECO:0000256" key="5">
    <source>
        <dbReference type="ARBA" id="ARBA00023054"/>
    </source>
</evidence>
<accession>A0A1M4S301</accession>
<reference evidence="11" key="1">
    <citation type="submission" date="2016-09" db="EMBL/GenBank/DDBJ databases">
        <authorList>
            <person name="Strepis N."/>
        </authorList>
    </citation>
    <scope>NUCLEOTIDE SEQUENCE [LARGE SCALE GENOMIC DNA]</scope>
</reference>
<keyword evidence="6 7" id="KW-0238">DNA-binding</keyword>
<organism evidence="10 11">
    <name type="scientific">Actinomyces glycerinitolerans</name>
    <dbReference type="NCBI Taxonomy" id="1892869"/>
    <lineage>
        <taxon>Bacteria</taxon>
        <taxon>Bacillati</taxon>
        <taxon>Actinomycetota</taxon>
        <taxon>Actinomycetes</taxon>
        <taxon>Actinomycetales</taxon>
        <taxon>Actinomycetaceae</taxon>
        <taxon>Actinomyces</taxon>
    </lineage>
</organism>
<dbReference type="Gene3D" id="3.30.70.1620">
    <property type="match status" value="1"/>
</dbReference>
<dbReference type="GO" id="GO:0005524">
    <property type="term" value="F:ATP binding"/>
    <property type="evidence" value="ECO:0007669"/>
    <property type="project" value="UniProtKB-UniRule"/>
</dbReference>
<dbReference type="GO" id="GO:0007062">
    <property type="term" value="P:sister chromatid cohesion"/>
    <property type="evidence" value="ECO:0007669"/>
    <property type="project" value="InterPro"/>
</dbReference>
<dbReference type="NCBIfam" id="TIGR02168">
    <property type="entry name" value="SMC_prok_B"/>
    <property type="match status" value="1"/>
</dbReference>
<feature type="compositionally biased region" description="Low complexity" evidence="8">
    <location>
        <begin position="833"/>
        <end position="845"/>
    </location>
</feature>
<dbReference type="GO" id="GO:0003677">
    <property type="term" value="F:DNA binding"/>
    <property type="evidence" value="ECO:0007669"/>
    <property type="project" value="UniProtKB-UniRule"/>
</dbReference>
<evidence type="ECO:0000256" key="4">
    <source>
        <dbReference type="ARBA" id="ARBA00022840"/>
    </source>
</evidence>